<evidence type="ECO:0000256" key="3">
    <source>
        <dbReference type="ARBA" id="ARBA00005179"/>
    </source>
</evidence>
<name>A0A8H5CQG8_9AGAR</name>
<dbReference type="InterPro" id="IPR002401">
    <property type="entry name" value="Cyt_P450_E_grp-I"/>
</dbReference>
<dbReference type="PRINTS" id="PR00463">
    <property type="entry name" value="EP450I"/>
</dbReference>
<dbReference type="OrthoDB" id="2789670at2759"/>
<keyword evidence="16" id="KW-1185">Reference proteome</keyword>
<evidence type="ECO:0000313" key="15">
    <source>
        <dbReference type="EMBL" id="KAF5346112.1"/>
    </source>
</evidence>
<dbReference type="CDD" id="cd11065">
    <property type="entry name" value="CYP64-like"/>
    <property type="match status" value="1"/>
</dbReference>
<dbReference type="Proteomes" id="UP000559256">
    <property type="component" value="Unassembled WGS sequence"/>
</dbReference>
<evidence type="ECO:0000256" key="14">
    <source>
        <dbReference type="PIRSR" id="PIRSR602401-1"/>
    </source>
</evidence>
<dbReference type="SUPFAM" id="SSF48264">
    <property type="entry name" value="Cytochrome P450"/>
    <property type="match status" value="1"/>
</dbReference>
<keyword evidence="10 14" id="KW-0408">Iron</keyword>
<evidence type="ECO:0000256" key="11">
    <source>
        <dbReference type="ARBA" id="ARBA00023033"/>
    </source>
</evidence>
<dbReference type="PANTHER" id="PTHR46300:SF2">
    <property type="entry name" value="CYTOCHROME P450 MONOOXYGENASE ALNH-RELATED"/>
    <property type="match status" value="1"/>
</dbReference>
<evidence type="ECO:0000256" key="4">
    <source>
        <dbReference type="ARBA" id="ARBA00010617"/>
    </source>
</evidence>
<sequence>MTAIALFVVFILIFLTTRLIRRRGIRLPPGPPGLPIVGNALHFNPVKAWHLCDQYGKKYGPIVYLSLLGQSVVIINSKRVANDLLVRRAANYSDRPRMIVGGEYLTGGMNMIVARYGGLWRKMRRSSQIALSPKIISQYHPLQNDEMIMMTYGILHDSERWTGHILRATSSIVLSMVYDIPPLRSLNDSFVTQANDFVKRVSSASFPGAYLVDSFPVLDYAPVWVAKWKREALKDFKHFSALFEEKFWAIKQRVTKGEEHRPSFCATVAETQDKMAISDVESAWLAGTLYQAGHDTTHSTIAWFIFAAVHFPEIQVKAQQELDKVVGRSRLPSFADFKHLPYILAIVKETLRWRPVAPLGVVHSSIEDDVYEGYFIPRGTLCMPNIWSMNRDPEVYGLDANTFRPERHLDPSTGDIKDPSDEGHVSYGFGYRDCVGRHLANDSLFIAIAMIIWSMKIEPGRNENDDVVVPDINAEEMDGFIVRPPPFKVSLTPRFPEADAILQQARDDVMNGEAYRRGSD</sequence>
<dbReference type="PRINTS" id="PR00385">
    <property type="entry name" value="P450"/>
</dbReference>
<evidence type="ECO:0000256" key="8">
    <source>
        <dbReference type="ARBA" id="ARBA00022989"/>
    </source>
</evidence>
<gene>
    <name evidence="15" type="ORF">D9758_009956</name>
</gene>
<evidence type="ECO:0000256" key="12">
    <source>
        <dbReference type="ARBA" id="ARBA00023136"/>
    </source>
</evidence>
<evidence type="ECO:0000256" key="5">
    <source>
        <dbReference type="ARBA" id="ARBA00022617"/>
    </source>
</evidence>
<proteinExistence type="inferred from homology"/>
<dbReference type="EMBL" id="JAACJM010000105">
    <property type="protein sequence ID" value="KAF5346112.1"/>
    <property type="molecule type" value="Genomic_DNA"/>
</dbReference>
<keyword evidence="13" id="KW-0325">Glycoprotein</keyword>
<evidence type="ECO:0000256" key="10">
    <source>
        <dbReference type="ARBA" id="ARBA00023004"/>
    </source>
</evidence>
<dbReference type="InterPro" id="IPR050364">
    <property type="entry name" value="Cytochrome_P450_fung"/>
</dbReference>
<dbReference type="GO" id="GO:0005506">
    <property type="term" value="F:iron ion binding"/>
    <property type="evidence" value="ECO:0007669"/>
    <property type="project" value="InterPro"/>
</dbReference>
<evidence type="ECO:0000256" key="2">
    <source>
        <dbReference type="ARBA" id="ARBA00004167"/>
    </source>
</evidence>
<accession>A0A8H5CQG8</accession>
<keyword evidence="8" id="KW-1133">Transmembrane helix</keyword>
<keyword evidence="12" id="KW-0472">Membrane</keyword>
<keyword evidence="6" id="KW-0812">Transmembrane</keyword>
<dbReference type="AlphaFoldDB" id="A0A8H5CQG8"/>
<dbReference type="GO" id="GO:0016705">
    <property type="term" value="F:oxidoreductase activity, acting on paired donors, with incorporation or reduction of molecular oxygen"/>
    <property type="evidence" value="ECO:0007669"/>
    <property type="project" value="InterPro"/>
</dbReference>
<evidence type="ECO:0000256" key="13">
    <source>
        <dbReference type="ARBA" id="ARBA00023180"/>
    </source>
</evidence>
<comment type="similarity">
    <text evidence="4">Belongs to the cytochrome P450 family.</text>
</comment>
<evidence type="ECO:0000256" key="7">
    <source>
        <dbReference type="ARBA" id="ARBA00022723"/>
    </source>
</evidence>
<comment type="caution">
    <text evidence="15">The sequence shown here is derived from an EMBL/GenBank/DDBJ whole genome shotgun (WGS) entry which is preliminary data.</text>
</comment>
<keyword evidence="9" id="KW-0560">Oxidoreductase</keyword>
<keyword evidence="7 14" id="KW-0479">Metal-binding</keyword>
<feature type="binding site" description="axial binding residue" evidence="14">
    <location>
        <position position="434"/>
    </location>
    <ligand>
        <name>heme</name>
        <dbReference type="ChEBI" id="CHEBI:30413"/>
    </ligand>
    <ligandPart>
        <name>Fe</name>
        <dbReference type="ChEBI" id="CHEBI:18248"/>
    </ligandPart>
</feature>
<protein>
    <recommendedName>
        <fullName evidence="17">Cytochrome P450</fullName>
    </recommendedName>
</protein>
<evidence type="ECO:0000256" key="6">
    <source>
        <dbReference type="ARBA" id="ARBA00022692"/>
    </source>
</evidence>
<dbReference type="Pfam" id="PF00067">
    <property type="entry name" value="p450"/>
    <property type="match status" value="1"/>
</dbReference>
<comment type="subcellular location">
    <subcellularLocation>
        <location evidence="2">Membrane</location>
        <topology evidence="2">Single-pass membrane protein</topology>
    </subcellularLocation>
</comment>
<dbReference type="GO" id="GO:0020037">
    <property type="term" value="F:heme binding"/>
    <property type="evidence" value="ECO:0007669"/>
    <property type="project" value="InterPro"/>
</dbReference>
<keyword evidence="11" id="KW-0503">Monooxygenase</keyword>
<dbReference type="PANTHER" id="PTHR46300">
    <property type="entry name" value="P450, PUTATIVE (EUROFUNG)-RELATED-RELATED"/>
    <property type="match status" value="1"/>
</dbReference>
<dbReference type="GO" id="GO:0016020">
    <property type="term" value="C:membrane"/>
    <property type="evidence" value="ECO:0007669"/>
    <property type="project" value="UniProtKB-SubCell"/>
</dbReference>
<reference evidence="15 16" key="1">
    <citation type="journal article" date="2020" name="ISME J.">
        <title>Uncovering the hidden diversity of litter-decomposition mechanisms in mushroom-forming fungi.</title>
        <authorList>
            <person name="Floudas D."/>
            <person name="Bentzer J."/>
            <person name="Ahren D."/>
            <person name="Johansson T."/>
            <person name="Persson P."/>
            <person name="Tunlid A."/>
        </authorList>
    </citation>
    <scope>NUCLEOTIDE SEQUENCE [LARGE SCALE GENOMIC DNA]</scope>
    <source>
        <strain evidence="15 16">CBS 291.85</strain>
    </source>
</reference>
<keyword evidence="5 14" id="KW-0349">Heme</keyword>
<organism evidence="15 16">
    <name type="scientific">Tetrapyrgos nigripes</name>
    <dbReference type="NCBI Taxonomy" id="182062"/>
    <lineage>
        <taxon>Eukaryota</taxon>
        <taxon>Fungi</taxon>
        <taxon>Dikarya</taxon>
        <taxon>Basidiomycota</taxon>
        <taxon>Agaricomycotina</taxon>
        <taxon>Agaricomycetes</taxon>
        <taxon>Agaricomycetidae</taxon>
        <taxon>Agaricales</taxon>
        <taxon>Marasmiineae</taxon>
        <taxon>Marasmiaceae</taxon>
        <taxon>Tetrapyrgos</taxon>
    </lineage>
</organism>
<evidence type="ECO:0000256" key="1">
    <source>
        <dbReference type="ARBA" id="ARBA00001971"/>
    </source>
</evidence>
<dbReference type="Gene3D" id="1.10.630.10">
    <property type="entry name" value="Cytochrome P450"/>
    <property type="match status" value="1"/>
</dbReference>
<comment type="cofactor">
    <cofactor evidence="1 14">
        <name>heme</name>
        <dbReference type="ChEBI" id="CHEBI:30413"/>
    </cofactor>
</comment>
<dbReference type="GO" id="GO:0004497">
    <property type="term" value="F:monooxygenase activity"/>
    <property type="evidence" value="ECO:0007669"/>
    <property type="project" value="UniProtKB-KW"/>
</dbReference>
<dbReference type="InterPro" id="IPR036396">
    <property type="entry name" value="Cyt_P450_sf"/>
</dbReference>
<evidence type="ECO:0000256" key="9">
    <source>
        <dbReference type="ARBA" id="ARBA00023002"/>
    </source>
</evidence>
<comment type="pathway">
    <text evidence="3">Secondary metabolite biosynthesis.</text>
</comment>
<dbReference type="InterPro" id="IPR001128">
    <property type="entry name" value="Cyt_P450"/>
</dbReference>
<evidence type="ECO:0000313" key="16">
    <source>
        <dbReference type="Proteomes" id="UP000559256"/>
    </source>
</evidence>
<evidence type="ECO:0008006" key="17">
    <source>
        <dbReference type="Google" id="ProtNLM"/>
    </source>
</evidence>